<name>A0AA43TTU8_9LECA</name>
<accession>A0AA43TTU8</accession>
<gene>
    <name evidence="1" type="ORF">OHK93_006799</name>
</gene>
<dbReference type="EMBL" id="JAPUFD010000005">
    <property type="protein sequence ID" value="MDI1487529.1"/>
    <property type="molecule type" value="Genomic_DNA"/>
</dbReference>
<keyword evidence="2" id="KW-1185">Reference proteome</keyword>
<evidence type="ECO:0000313" key="1">
    <source>
        <dbReference type="EMBL" id="MDI1487529.1"/>
    </source>
</evidence>
<dbReference type="AlphaFoldDB" id="A0AA43TTU8"/>
<sequence>MADLGPDLERFYLTQASDSLNQIILLGLDHYLSATLAHGSFSSNVSKVLICFLTVCFTVNETYDIPTADKTLYTIAYVANFSQTIGAILYQSTSSNNEGPIGGVWWTIRDILQTLLILRFLRCQLEIIAQFLVLAAFARSHGALWLLQKTGRLLQLQIHSLIQTPTVLAKLALRWTLRTYAASYSGWRSAAKFAREGYQIWSALVPVMLMEIDRARGDLDTDEEQDLKRARRRLRRIVQRIKRRFGGAGEE</sequence>
<proteinExistence type="predicted"/>
<protein>
    <submittedName>
        <fullName evidence="1">Uncharacterized protein</fullName>
    </submittedName>
</protein>
<reference evidence="1" key="1">
    <citation type="journal article" date="2023" name="Genome Biol. Evol.">
        <title>First Whole Genome Sequence and Flow Cytometry Genome Size Data for the Lichen-Forming Fungus Ramalina farinacea (Ascomycota).</title>
        <authorList>
            <person name="Llewellyn T."/>
            <person name="Mian S."/>
            <person name="Hill R."/>
            <person name="Leitch I.J."/>
            <person name="Gaya E."/>
        </authorList>
    </citation>
    <scope>NUCLEOTIDE SEQUENCE</scope>
    <source>
        <strain evidence="1">LIQ254RAFAR</strain>
    </source>
</reference>
<comment type="caution">
    <text evidence="1">The sequence shown here is derived from an EMBL/GenBank/DDBJ whole genome shotgun (WGS) entry which is preliminary data.</text>
</comment>
<evidence type="ECO:0000313" key="2">
    <source>
        <dbReference type="Proteomes" id="UP001161017"/>
    </source>
</evidence>
<organism evidence="1 2">
    <name type="scientific">Ramalina farinacea</name>
    <dbReference type="NCBI Taxonomy" id="258253"/>
    <lineage>
        <taxon>Eukaryota</taxon>
        <taxon>Fungi</taxon>
        <taxon>Dikarya</taxon>
        <taxon>Ascomycota</taxon>
        <taxon>Pezizomycotina</taxon>
        <taxon>Lecanoromycetes</taxon>
        <taxon>OSLEUM clade</taxon>
        <taxon>Lecanoromycetidae</taxon>
        <taxon>Lecanorales</taxon>
        <taxon>Lecanorineae</taxon>
        <taxon>Ramalinaceae</taxon>
        <taxon>Ramalina</taxon>
    </lineage>
</organism>
<dbReference type="Proteomes" id="UP001161017">
    <property type="component" value="Unassembled WGS sequence"/>
</dbReference>